<dbReference type="GO" id="GO:0015774">
    <property type="term" value="P:polysaccharide transport"/>
    <property type="evidence" value="ECO:0007669"/>
    <property type="project" value="TreeGrafter"/>
</dbReference>
<dbReference type="SUPFAM" id="SSF56935">
    <property type="entry name" value="Porins"/>
    <property type="match status" value="1"/>
</dbReference>
<dbReference type="GO" id="GO:0009279">
    <property type="term" value="C:cell outer membrane"/>
    <property type="evidence" value="ECO:0007669"/>
    <property type="project" value="UniProtKB-SubCell"/>
</dbReference>
<dbReference type="EMBL" id="CP015118">
    <property type="protein sequence ID" value="ARN19191.1"/>
    <property type="molecule type" value="Genomic_DNA"/>
</dbReference>
<dbReference type="GO" id="GO:0015144">
    <property type="term" value="F:carbohydrate transmembrane transporter activity"/>
    <property type="evidence" value="ECO:0007669"/>
    <property type="project" value="TreeGrafter"/>
</dbReference>
<evidence type="ECO:0000256" key="6">
    <source>
        <dbReference type="ARBA" id="ARBA00023065"/>
    </source>
</evidence>
<evidence type="ECO:0000256" key="8">
    <source>
        <dbReference type="ARBA" id="ARBA00023136"/>
    </source>
</evidence>
<evidence type="ECO:0000256" key="3">
    <source>
        <dbReference type="ARBA" id="ARBA00022448"/>
    </source>
</evidence>
<proteinExistence type="inferred from homology"/>
<gene>
    <name evidence="10" type="ORF">A4W93_04285</name>
</gene>
<keyword evidence="4" id="KW-1134">Transmembrane beta strand</keyword>
<evidence type="ECO:0000256" key="5">
    <source>
        <dbReference type="ARBA" id="ARBA00022692"/>
    </source>
</evidence>
<dbReference type="GO" id="GO:0006811">
    <property type="term" value="P:monoatomic ion transport"/>
    <property type="evidence" value="ECO:0007669"/>
    <property type="project" value="UniProtKB-KW"/>
</dbReference>
<dbReference type="OrthoDB" id="106611at2"/>
<keyword evidence="5" id="KW-0812">Transmembrane</keyword>
<dbReference type="KEGG" id="rgu:A4W93_04285"/>
<dbReference type="AlphaFoldDB" id="A0A1W6L4E3"/>
<keyword evidence="6" id="KW-0406">Ion transport</keyword>
<dbReference type="InterPro" id="IPR003192">
    <property type="entry name" value="Porin_LamB"/>
</dbReference>
<keyword evidence="9" id="KW-0998">Cell outer membrane</keyword>
<keyword evidence="8" id="KW-0472">Membrane</keyword>
<dbReference type="GO" id="GO:0015288">
    <property type="term" value="F:porin activity"/>
    <property type="evidence" value="ECO:0007669"/>
    <property type="project" value="UniProtKB-KW"/>
</dbReference>
<keyword evidence="7" id="KW-0626">Porin</keyword>
<evidence type="ECO:0000313" key="11">
    <source>
        <dbReference type="Proteomes" id="UP000193427"/>
    </source>
</evidence>
<dbReference type="Pfam" id="PF02264">
    <property type="entry name" value="LamB"/>
    <property type="match status" value="1"/>
</dbReference>
<dbReference type="PANTHER" id="PTHR38762">
    <property type="entry name" value="CRYPTIC OUTER MEMBRANE PORIN BGLH-RELATED"/>
    <property type="match status" value="1"/>
</dbReference>
<accession>A0A1W6L4E3</accession>
<name>A0A1W6L4E3_9BURK</name>
<evidence type="ECO:0000256" key="7">
    <source>
        <dbReference type="ARBA" id="ARBA00023114"/>
    </source>
</evidence>
<dbReference type="Proteomes" id="UP000193427">
    <property type="component" value="Chromosome"/>
</dbReference>
<evidence type="ECO:0000256" key="9">
    <source>
        <dbReference type="ARBA" id="ARBA00023237"/>
    </source>
</evidence>
<keyword evidence="11" id="KW-1185">Reference proteome</keyword>
<dbReference type="PANTHER" id="PTHR38762:SF1">
    <property type="entry name" value="CRYPTIC OUTER MEMBRANE PORIN BGLH-RELATED"/>
    <property type="match status" value="1"/>
</dbReference>
<dbReference type="RefSeq" id="WP_085749441.1">
    <property type="nucleotide sequence ID" value="NZ_BSPR01000002.1"/>
</dbReference>
<dbReference type="STRING" id="946333.A4W93_04285"/>
<keyword evidence="3" id="KW-0813">Transport</keyword>
<protein>
    <submittedName>
        <fullName evidence="10">Uncharacterized protein</fullName>
    </submittedName>
</protein>
<dbReference type="InterPro" id="IPR050286">
    <property type="entry name" value="G_neg_Bact_CarbUptk_Porin"/>
</dbReference>
<comment type="similarity">
    <text evidence="2">Belongs to the porin LamB (TC 1.B.3) family.</text>
</comment>
<reference evidence="10 11" key="1">
    <citation type="submission" date="2016-04" db="EMBL/GenBank/DDBJ databases">
        <title>Complete genome sequence of natural rubber-degrading, novel Gram-negative bacterium, Rhizobacter gummiphilus strain NS21.</title>
        <authorList>
            <person name="Tabata M."/>
            <person name="Kasai D."/>
            <person name="Fukuda M."/>
        </authorList>
    </citation>
    <scope>NUCLEOTIDE SEQUENCE [LARGE SCALE GENOMIC DNA]</scope>
    <source>
        <strain evidence="10 11">NS21</strain>
    </source>
</reference>
<dbReference type="Gene3D" id="2.40.170.10">
    <property type="entry name" value="Porin, LamB type"/>
    <property type="match status" value="1"/>
</dbReference>
<evidence type="ECO:0000256" key="4">
    <source>
        <dbReference type="ARBA" id="ARBA00022452"/>
    </source>
</evidence>
<sequence>MIKKFKMLAVAAAAAGAFGAPSAFAQGIEFHGYMRTQVGATSEGGGLQCFQARGAQAKYRLGNECDSYGEAMVVAPFGKADGAWAKYNLMLALQENNAQDFEGTNGNSFNVASRQNFFQGGGFFGDSATFGDAKVWVGKRYYNRHDIHINDYYYWSNSGPGAGIEDISFGTVKFAFAYQQRNSDGGTGNGHDSANMTSKHLSARLYEIPTNKDGKLEGELLYLFGSTANKTATAAPEGKGTQLFLEHTQSNVMGGGFNKFAVVLGEGLGANWSFVPTYVGGSEAAENDWSYRIHDQFYFDLAGTNVSGMATASYGKVFANAGGADSQWASFGIRPQYNFNDNVSIAVEAGYDQAKSGSEPTAKLAKLTIAPQLTLSKGFWSRPVFRGFVTYAKWNDANTLGGNKIANGVFGDKTNGLTYGLQVESWW</sequence>
<evidence type="ECO:0000313" key="10">
    <source>
        <dbReference type="EMBL" id="ARN19191.1"/>
    </source>
</evidence>
<evidence type="ECO:0000256" key="1">
    <source>
        <dbReference type="ARBA" id="ARBA00004571"/>
    </source>
</evidence>
<dbReference type="GO" id="GO:0046930">
    <property type="term" value="C:pore complex"/>
    <property type="evidence" value="ECO:0007669"/>
    <property type="project" value="UniProtKB-KW"/>
</dbReference>
<evidence type="ECO:0000256" key="2">
    <source>
        <dbReference type="ARBA" id="ARBA00007055"/>
    </source>
</evidence>
<organism evidence="10 11">
    <name type="scientific">Piscinibacter gummiphilus</name>
    <dbReference type="NCBI Taxonomy" id="946333"/>
    <lineage>
        <taxon>Bacteria</taxon>
        <taxon>Pseudomonadati</taxon>
        <taxon>Pseudomonadota</taxon>
        <taxon>Betaproteobacteria</taxon>
        <taxon>Burkholderiales</taxon>
        <taxon>Sphaerotilaceae</taxon>
        <taxon>Piscinibacter</taxon>
    </lineage>
</organism>
<comment type="subcellular location">
    <subcellularLocation>
        <location evidence="1">Cell outer membrane</location>
        <topology evidence="1">Multi-pass membrane protein</topology>
    </subcellularLocation>
</comment>
<dbReference type="InterPro" id="IPR036998">
    <property type="entry name" value="Porin_LamB_sf"/>
</dbReference>